<dbReference type="InterPro" id="IPR029061">
    <property type="entry name" value="THDP-binding"/>
</dbReference>
<dbReference type="Proteomes" id="UP001170379">
    <property type="component" value="Unassembled WGS sequence"/>
</dbReference>
<evidence type="ECO:0000313" key="9">
    <source>
        <dbReference type="Proteomes" id="UP001170379"/>
    </source>
</evidence>
<dbReference type="EMBL" id="PXVD01000006">
    <property type="protein sequence ID" value="MDJ1370720.1"/>
    <property type="molecule type" value="Genomic_DNA"/>
</dbReference>
<dbReference type="PANTHER" id="PTHR18968:SF13">
    <property type="entry name" value="ACETOLACTATE SYNTHASE CATALYTIC SUBUNIT, MITOCHONDRIAL"/>
    <property type="match status" value="1"/>
</dbReference>
<dbReference type="CDD" id="cd07035">
    <property type="entry name" value="TPP_PYR_POX_like"/>
    <property type="match status" value="1"/>
</dbReference>
<evidence type="ECO:0000313" key="8">
    <source>
        <dbReference type="EMBL" id="MDJ1370720.1"/>
    </source>
</evidence>
<reference evidence="8" key="1">
    <citation type="submission" date="2018-03" db="EMBL/GenBank/DDBJ databases">
        <authorList>
            <person name="Nunes O.C."/>
            <person name="Lopes A.R."/>
            <person name="Froufe H."/>
            <person name="Munoz-Merida A."/>
            <person name="Barroso C."/>
            <person name="Egas C."/>
        </authorList>
    </citation>
    <scope>NUCLEOTIDE SEQUENCE</scope>
    <source>
        <strain evidence="8">ON4</strain>
    </source>
</reference>
<comment type="similarity">
    <text evidence="1 3">Belongs to the TPP enzyme family.</text>
</comment>
<feature type="domain" description="Thiamine pyrophosphate enzyme TPP-binding" evidence="6">
    <location>
        <begin position="415"/>
        <end position="553"/>
    </location>
</feature>
<evidence type="ECO:0000259" key="6">
    <source>
        <dbReference type="Pfam" id="PF02775"/>
    </source>
</evidence>
<name>A0ABT7C6A9_9MICO</name>
<feature type="domain" description="Thiamine pyrophosphate enzyme N-terminal TPP-binding" evidence="7">
    <location>
        <begin position="1"/>
        <end position="103"/>
    </location>
</feature>
<comment type="caution">
    <text evidence="8">The sequence shown here is derived from an EMBL/GenBank/DDBJ whole genome shotgun (WGS) entry which is preliminary data.</text>
</comment>
<keyword evidence="2 3" id="KW-0786">Thiamine pyrophosphate</keyword>
<protein>
    <submittedName>
        <fullName evidence="8">Thiamine pyrophosphate-binding protein</fullName>
    </submittedName>
</protein>
<accession>A0ABT7C6A9</accession>
<dbReference type="InterPro" id="IPR012000">
    <property type="entry name" value="Thiamin_PyroP_enz_cen_dom"/>
</dbReference>
<evidence type="ECO:0000256" key="2">
    <source>
        <dbReference type="ARBA" id="ARBA00023052"/>
    </source>
</evidence>
<sequence>MNVGEAVGHALAQLGVRRAFGVVGSGNILATNGLIEGGVSFVAARHEGGAVTMADAYARMSGEVAVVSLHPGCGLTNAVTGIGEAAKSRTPLIVIAGDTANPASNFFIDQDALATSVGATNVRLRSPETALEDARRAYAIALRERRTVVFHLPMEVQERDLPTLPTLRPVAPFSAPRASDEAIEELAEALRASKRPVFIAGRGARGAASRDALAVLADATGALLAEGAVAKGLFAGNPWSINVAGGFSSPLTVELIGGADLVVGWGTALNQWTTRHGKLLSPDTKLVQVDIEPGGLERQRSVDLGILGDVAGTAAATTELLRASGPGTSDSDFSRGDNVGPDASVPDSSRPDNFGYRSESLKQRIAAEIKWRSVPFEDASTADRIDPRILSIVLDDMLPAERILAIDSGNFMGHPSMFIDVPDENGYVMTQAFQAIGLGLATAIGGALARPDRLPVLASGDGGFLMSIADLETVGRLDLPMLIVIYNDNAYGAEVYHYEPEGGLRDAVVFPDTDIAAIARGYGYDGITVRTASDLDRVAALVRAGLTKPLVVDAKVVGEASWWLADALKH</sequence>
<feature type="domain" description="Thiamine pyrophosphate enzyme central" evidence="5">
    <location>
        <begin position="183"/>
        <end position="314"/>
    </location>
</feature>
<dbReference type="InterPro" id="IPR029035">
    <property type="entry name" value="DHS-like_NAD/FAD-binding_dom"/>
</dbReference>
<dbReference type="RefSeq" id="WP_026936563.1">
    <property type="nucleotide sequence ID" value="NZ_CP028426.1"/>
</dbReference>
<dbReference type="Pfam" id="PF02775">
    <property type="entry name" value="TPP_enzyme_C"/>
    <property type="match status" value="1"/>
</dbReference>
<dbReference type="InterPro" id="IPR045229">
    <property type="entry name" value="TPP_enz"/>
</dbReference>
<dbReference type="Pfam" id="PF00205">
    <property type="entry name" value="TPP_enzyme_M"/>
    <property type="match status" value="1"/>
</dbReference>
<feature type="region of interest" description="Disordered" evidence="4">
    <location>
        <begin position="321"/>
        <end position="356"/>
    </location>
</feature>
<dbReference type="Gene3D" id="3.40.50.1220">
    <property type="entry name" value="TPP-binding domain"/>
    <property type="match status" value="1"/>
</dbReference>
<evidence type="ECO:0000259" key="7">
    <source>
        <dbReference type="Pfam" id="PF02776"/>
    </source>
</evidence>
<dbReference type="PANTHER" id="PTHR18968">
    <property type="entry name" value="THIAMINE PYROPHOSPHATE ENZYMES"/>
    <property type="match status" value="1"/>
</dbReference>
<organism evidence="8 9">
    <name type="scientific">Gulosibacter molinativorax</name>
    <dbReference type="NCBI Taxonomy" id="256821"/>
    <lineage>
        <taxon>Bacteria</taxon>
        <taxon>Bacillati</taxon>
        <taxon>Actinomycetota</taxon>
        <taxon>Actinomycetes</taxon>
        <taxon>Micrococcales</taxon>
        <taxon>Microbacteriaceae</taxon>
        <taxon>Gulosibacter</taxon>
    </lineage>
</organism>
<evidence type="ECO:0000256" key="4">
    <source>
        <dbReference type="SAM" id="MobiDB-lite"/>
    </source>
</evidence>
<evidence type="ECO:0000256" key="3">
    <source>
        <dbReference type="RuleBase" id="RU362132"/>
    </source>
</evidence>
<proteinExistence type="inferred from homology"/>
<dbReference type="SUPFAM" id="SSF52467">
    <property type="entry name" value="DHS-like NAD/FAD-binding domain"/>
    <property type="match status" value="1"/>
</dbReference>
<gene>
    <name evidence="8" type="ORF">C7K25_04965</name>
</gene>
<reference evidence="8" key="2">
    <citation type="journal article" date="2022" name="Sci. Rep.">
        <title>In silico prediction of the enzymes involved in the degradation of the herbicide molinate by Gulosibacter molinativorax ON4T.</title>
        <authorList>
            <person name="Lopes A.R."/>
            <person name="Bunin E."/>
            <person name="Viana A.T."/>
            <person name="Froufe H."/>
            <person name="Munoz-Merida A."/>
            <person name="Pinho D."/>
            <person name="Figueiredo J."/>
            <person name="Barroso C."/>
            <person name="Vaz-Moreira I."/>
            <person name="Bellanger X."/>
            <person name="Egas C."/>
            <person name="Nunes O.C."/>
        </authorList>
    </citation>
    <scope>NUCLEOTIDE SEQUENCE</scope>
    <source>
        <strain evidence="8">ON4</strain>
    </source>
</reference>
<dbReference type="InterPro" id="IPR012001">
    <property type="entry name" value="Thiamin_PyroP_enz_TPP-bd_dom"/>
</dbReference>
<dbReference type="CDD" id="cd00568">
    <property type="entry name" value="TPP_enzymes"/>
    <property type="match status" value="1"/>
</dbReference>
<dbReference type="Pfam" id="PF02776">
    <property type="entry name" value="TPP_enzyme_N"/>
    <property type="match status" value="1"/>
</dbReference>
<keyword evidence="9" id="KW-1185">Reference proteome</keyword>
<dbReference type="InterPro" id="IPR011766">
    <property type="entry name" value="TPP_enzyme_TPP-bd"/>
</dbReference>
<dbReference type="SUPFAM" id="SSF52518">
    <property type="entry name" value="Thiamin diphosphate-binding fold (THDP-binding)"/>
    <property type="match status" value="2"/>
</dbReference>
<dbReference type="Gene3D" id="3.40.50.970">
    <property type="match status" value="2"/>
</dbReference>
<evidence type="ECO:0000256" key="1">
    <source>
        <dbReference type="ARBA" id="ARBA00007812"/>
    </source>
</evidence>
<evidence type="ECO:0000259" key="5">
    <source>
        <dbReference type="Pfam" id="PF00205"/>
    </source>
</evidence>